<evidence type="ECO:0000256" key="3">
    <source>
        <dbReference type="ARBA" id="ARBA00022536"/>
    </source>
</evidence>
<evidence type="ECO:0000259" key="10">
    <source>
        <dbReference type="Pfam" id="PF07974"/>
    </source>
</evidence>
<feature type="domain" description="Epidermal growth factor-like" evidence="10">
    <location>
        <begin position="137"/>
        <end position="162"/>
    </location>
</feature>
<dbReference type="InterPro" id="IPR013111">
    <property type="entry name" value="EGF_extracell"/>
</dbReference>
<protein>
    <submittedName>
        <fullName evidence="12">Uncharacterized protein</fullName>
    </submittedName>
</protein>
<dbReference type="PANTHER" id="PTHR10082">
    <property type="entry name" value="INTEGRIN BETA SUBUNIT"/>
    <property type="match status" value="1"/>
</dbReference>
<evidence type="ECO:0000256" key="9">
    <source>
        <dbReference type="ARBA" id="ARBA00023180"/>
    </source>
</evidence>
<dbReference type="EMBL" id="JAHRIM010044837">
    <property type="protein sequence ID" value="MEQ2268087.1"/>
    <property type="molecule type" value="Genomic_DNA"/>
</dbReference>
<accession>A0ABV0WI06</accession>
<comment type="subcellular location">
    <subcellularLocation>
        <location evidence="1">Membrane</location>
        <topology evidence="1">Single-pass type I membrane protein</topology>
    </subcellularLocation>
</comment>
<dbReference type="PROSITE" id="PS00243">
    <property type="entry name" value="I_EGF_1"/>
    <property type="match status" value="2"/>
</dbReference>
<evidence type="ECO:0000256" key="1">
    <source>
        <dbReference type="ARBA" id="ARBA00004479"/>
    </source>
</evidence>
<comment type="caution">
    <text evidence="12">The sequence shown here is derived from an EMBL/GenBank/DDBJ whole genome shotgun (WGS) entry which is preliminary data.</text>
</comment>
<evidence type="ECO:0000256" key="2">
    <source>
        <dbReference type="ARBA" id="ARBA00007449"/>
    </source>
</evidence>
<keyword evidence="5" id="KW-0677">Repeat</keyword>
<reference evidence="12 13" key="1">
    <citation type="submission" date="2021-06" db="EMBL/GenBank/DDBJ databases">
        <authorList>
            <person name="Palmer J.M."/>
        </authorList>
    </citation>
    <scope>NUCLEOTIDE SEQUENCE [LARGE SCALE GENOMIC DNA]</scope>
    <source>
        <strain evidence="12 13">XR_2019</strain>
        <tissue evidence="12">Muscle</tissue>
    </source>
</reference>
<dbReference type="InterPro" id="IPR032695">
    <property type="entry name" value="Integrin_dom_sf"/>
</dbReference>
<dbReference type="PANTHER" id="PTHR10082:SF15">
    <property type="entry name" value="INTEGRIN BETA-2"/>
    <property type="match status" value="1"/>
</dbReference>
<evidence type="ECO:0000256" key="7">
    <source>
        <dbReference type="ARBA" id="ARBA00023136"/>
    </source>
</evidence>
<evidence type="ECO:0000256" key="5">
    <source>
        <dbReference type="ARBA" id="ARBA00022737"/>
    </source>
</evidence>
<keyword evidence="7" id="KW-0472">Membrane</keyword>
<dbReference type="SUPFAM" id="SSF69179">
    <property type="entry name" value="Integrin domains"/>
    <property type="match status" value="1"/>
</dbReference>
<keyword evidence="6" id="KW-0401">Integrin</keyword>
<evidence type="ECO:0000313" key="12">
    <source>
        <dbReference type="EMBL" id="MEQ2268087.1"/>
    </source>
</evidence>
<evidence type="ECO:0000259" key="11">
    <source>
        <dbReference type="Pfam" id="PF23105"/>
    </source>
</evidence>
<dbReference type="InterPro" id="IPR015812">
    <property type="entry name" value="Integrin_bsu"/>
</dbReference>
<evidence type="ECO:0000313" key="13">
    <source>
        <dbReference type="Proteomes" id="UP001444071"/>
    </source>
</evidence>
<dbReference type="Pfam" id="PF23105">
    <property type="entry name" value="EGF_integrin"/>
    <property type="match status" value="1"/>
</dbReference>
<keyword evidence="3" id="KW-0245">EGF-like domain</keyword>
<dbReference type="Pfam" id="PF07974">
    <property type="entry name" value="EGF_2"/>
    <property type="match status" value="1"/>
</dbReference>
<keyword evidence="9" id="KW-0325">Glycoprotein</keyword>
<feature type="non-terminal residue" evidence="12">
    <location>
        <position position="215"/>
    </location>
</feature>
<evidence type="ECO:0000256" key="4">
    <source>
        <dbReference type="ARBA" id="ARBA00022729"/>
    </source>
</evidence>
<proteinExistence type="inferred from homology"/>
<keyword evidence="8" id="KW-1015">Disulfide bond</keyword>
<keyword evidence="4" id="KW-0732">Signal</keyword>
<gene>
    <name evidence="12" type="ORF">XENORESO_015011</name>
</gene>
<organism evidence="12 13">
    <name type="scientific">Xenotaenia resolanae</name>
    <dbReference type="NCBI Taxonomy" id="208358"/>
    <lineage>
        <taxon>Eukaryota</taxon>
        <taxon>Metazoa</taxon>
        <taxon>Chordata</taxon>
        <taxon>Craniata</taxon>
        <taxon>Vertebrata</taxon>
        <taxon>Euteleostomi</taxon>
        <taxon>Actinopterygii</taxon>
        <taxon>Neopterygii</taxon>
        <taxon>Teleostei</taxon>
        <taxon>Neoteleostei</taxon>
        <taxon>Acanthomorphata</taxon>
        <taxon>Ovalentaria</taxon>
        <taxon>Atherinomorphae</taxon>
        <taxon>Cyprinodontiformes</taxon>
        <taxon>Goodeidae</taxon>
        <taxon>Xenotaenia</taxon>
    </lineage>
</organism>
<feature type="non-terminal residue" evidence="12">
    <location>
        <position position="1"/>
    </location>
</feature>
<sequence>ISFEITVTVDKCMEERSFTISPLGIKDKLTVTISTNCECQCNDPVGSYHSHCKERGSVKCGICRCNESYVGQFCDCDIGNKDEHSLRASCQRQNGTECEGRGDCVCGRCQCHTTEEGSFYHGDYCECDDEHCEKFQNKLCAGNGDCNCGKCKCYPGYEGTACQCPVSEEGCRTANNTVCYGRGSCTCNLCECREGYQRPHCQYCLGCPEPCQIKL</sequence>
<dbReference type="Proteomes" id="UP001444071">
    <property type="component" value="Unassembled WGS sequence"/>
</dbReference>
<comment type="similarity">
    <text evidence="2">Belongs to the integrin beta chain family.</text>
</comment>
<dbReference type="Gene3D" id="2.10.25.10">
    <property type="entry name" value="Laminin"/>
    <property type="match status" value="3"/>
</dbReference>
<dbReference type="Gene3D" id="2.60.40.1510">
    <property type="entry name" value="ntegrin, alpha v. Chain A, domain 3"/>
    <property type="match status" value="1"/>
</dbReference>
<evidence type="ECO:0000256" key="6">
    <source>
        <dbReference type="ARBA" id="ARBA00023037"/>
    </source>
</evidence>
<evidence type="ECO:0000256" key="8">
    <source>
        <dbReference type="ARBA" id="ARBA00023157"/>
    </source>
</evidence>
<dbReference type="InterPro" id="IPR057243">
    <property type="entry name" value="Integrin_I-EGF_CS"/>
</dbReference>
<feature type="domain" description="Integrin beta epidermal growth factor-like" evidence="11">
    <location>
        <begin position="86"/>
        <end position="126"/>
    </location>
</feature>
<dbReference type="SUPFAM" id="SSF57196">
    <property type="entry name" value="EGF/Laminin"/>
    <property type="match status" value="2"/>
</dbReference>
<name>A0ABV0WI06_9TELE</name>
<dbReference type="InterPro" id="IPR057073">
    <property type="entry name" value="EGF_integrin_2"/>
</dbReference>
<keyword evidence="13" id="KW-1185">Reference proteome</keyword>